<keyword evidence="3" id="KW-1185">Reference proteome</keyword>
<dbReference type="Proteomes" id="UP000027822">
    <property type="component" value="Unassembled WGS sequence"/>
</dbReference>
<comment type="caution">
    <text evidence="2">The sequence shown here is derived from an EMBL/GenBank/DDBJ whole genome shotgun (WGS) entry which is preliminary data.</text>
</comment>
<evidence type="ECO:0008006" key="4">
    <source>
        <dbReference type="Google" id="ProtNLM"/>
    </source>
</evidence>
<dbReference type="OrthoDB" id="2083243at2"/>
<organism evidence="2 3">
    <name type="scientific">Bacillus manliponensis</name>
    <dbReference type="NCBI Taxonomy" id="574376"/>
    <lineage>
        <taxon>Bacteria</taxon>
        <taxon>Bacillati</taxon>
        <taxon>Bacillota</taxon>
        <taxon>Bacilli</taxon>
        <taxon>Bacillales</taxon>
        <taxon>Bacillaceae</taxon>
        <taxon>Bacillus</taxon>
        <taxon>Bacillus cereus group</taxon>
    </lineage>
</organism>
<dbReference type="EMBL" id="JOTN01000006">
    <property type="protein sequence ID" value="KEK19745.1"/>
    <property type="molecule type" value="Genomic_DNA"/>
</dbReference>
<gene>
    <name evidence="2" type="ORF">BAMA_21120</name>
</gene>
<protein>
    <recommendedName>
        <fullName evidence="4">Group-specific protein</fullName>
    </recommendedName>
</protein>
<evidence type="ECO:0000313" key="3">
    <source>
        <dbReference type="Proteomes" id="UP000027822"/>
    </source>
</evidence>
<reference evidence="2 3" key="1">
    <citation type="submission" date="2014-06" db="EMBL/GenBank/DDBJ databases">
        <title>Draft genome sequence of Bacillus manliponensis JCM 15802 (MCCC 1A00708).</title>
        <authorList>
            <person name="Lai Q."/>
            <person name="Liu Y."/>
            <person name="Shao Z."/>
        </authorList>
    </citation>
    <scope>NUCLEOTIDE SEQUENCE [LARGE SCALE GENOMIC DNA]</scope>
    <source>
        <strain evidence="2 3">JCM 15802</strain>
    </source>
</reference>
<evidence type="ECO:0000256" key="1">
    <source>
        <dbReference type="SAM" id="SignalP"/>
    </source>
</evidence>
<feature type="signal peptide" evidence="1">
    <location>
        <begin position="1"/>
        <end position="21"/>
    </location>
</feature>
<keyword evidence="1" id="KW-0732">Signal</keyword>
<dbReference type="RefSeq" id="WP_034638561.1">
    <property type="nucleotide sequence ID" value="NZ_CBCSJC010000042.1"/>
</dbReference>
<name>A0A073JZS5_9BACI</name>
<evidence type="ECO:0000313" key="2">
    <source>
        <dbReference type="EMBL" id="KEK19745.1"/>
    </source>
</evidence>
<dbReference type="AlphaFoldDB" id="A0A073JZS5"/>
<accession>A0A073JZS5</accession>
<feature type="chain" id="PRO_5001692309" description="Group-specific protein" evidence="1">
    <location>
        <begin position="22"/>
        <end position="138"/>
    </location>
</feature>
<dbReference type="eggNOG" id="ENOG503480B">
    <property type="taxonomic scope" value="Bacteria"/>
</dbReference>
<sequence length="138" mass="15896">MLKKILLITLCICSLSTIGIAKTNKQVEVFDCTKQAVIAKYSLQPHIEEAAILYAKSITGVFKNVNAIPKDGFMIKVPLSSQIPIQNRWIYTHIDEVMILLPKHEPPYIMIYDDENTPHFYYVKNNPKELLKKLHVNR</sequence>
<proteinExistence type="predicted"/>